<proteinExistence type="inferred from homology"/>
<dbReference type="Gene3D" id="3.30.43.10">
    <property type="entry name" value="Uridine Diphospho-n-acetylenolpyruvylglucosamine Reductase, domain 2"/>
    <property type="match status" value="1"/>
</dbReference>
<keyword evidence="14 17" id="KW-0131">Cell cycle</keyword>
<dbReference type="UniPathway" id="UPA00219"/>
<evidence type="ECO:0000256" key="11">
    <source>
        <dbReference type="ARBA" id="ARBA00022960"/>
    </source>
</evidence>
<comment type="function">
    <text evidence="2 17">Cell wall formation.</text>
</comment>
<evidence type="ECO:0000313" key="20">
    <source>
        <dbReference type="Proteomes" id="UP000070505"/>
    </source>
</evidence>
<dbReference type="EC" id="1.3.1.98" evidence="17"/>
<keyword evidence="8 17" id="KW-0285">Flavoprotein</keyword>
<keyword evidence="12 17" id="KW-0573">Peptidoglycan synthesis</keyword>
<evidence type="ECO:0000256" key="9">
    <source>
        <dbReference type="ARBA" id="ARBA00022827"/>
    </source>
</evidence>
<dbReference type="HAMAP" id="MF_00037">
    <property type="entry name" value="MurB"/>
    <property type="match status" value="1"/>
</dbReference>
<comment type="subcellular location">
    <subcellularLocation>
        <location evidence="3 17">Cytoplasm</location>
    </subcellularLocation>
</comment>
<keyword evidence="10 17" id="KW-0521">NADP</keyword>
<dbReference type="PROSITE" id="PS51387">
    <property type="entry name" value="FAD_PCMH"/>
    <property type="match status" value="1"/>
</dbReference>
<comment type="caution">
    <text evidence="19">The sequence shown here is derived from an EMBL/GenBank/DDBJ whole genome shotgun (WGS) entry which is preliminary data.</text>
</comment>
<name>A0A135Z4W4_GARVA</name>
<feature type="active site" evidence="17">
    <location>
        <position position="174"/>
    </location>
</feature>
<gene>
    <name evidence="17" type="primary">murB</name>
    <name evidence="19" type="ORF">HMPREF3230_00940</name>
</gene>
<dbReference type="SUPFAM" id="SSF56176">
    <property type="entry name" value="FAD-binding/transporter-associated domain-like"/>
    <property type="match status" value="1"/>
</dbReference>
<evidence type="ECO:0000256" key="6">
    <source>
        <dbReference type="ARBA" id="ARBA00022490"/>
    </source>
</evidence>
<dbReference type="Pfam" id="PF01565">
    <property type="entry name" value="FAD_binding_4"/>
    <property type="match status" value="1"/>
</dbReference>
<dbReference type="GO" id="GO:0008762">
    <property type="term" value="F:UDP-N-acetylmuramate dehydrogenase activity"/>
    <property type="evidence" value="ECO:0007669"/>
    <property type="project" value="UniProtKB-UniRule"/>
</dbReference>
<keyword evidence="13 17" id="KW-0560">Oxidoreductase</keyword>
<evidence type="ECO:0000256" key="12">
    <source>
        <dbReference type="ARBA" id="ARBA00022984"/>
    </source>
</evidence>
<dbReference type="GO" id="GO:0051301">
    <property type="term" value="P:cell division"/>
    <property type="evidence" value="ECO:0007669"/>
    <property type="project" value="UniProtKB-KW"/>
</dbReference>
<evidence type="ECO:0000256" key="3">
    <source>
        <dbReference type="ARBA" id="ARBA00004496"/>
    </source>
</evidence>
<dbReference type="InterPro" id="IPR011601">
    <property type="entry name" value="MurB_C"/>
</dbReference>
<dbReference type="Gene3D" id="3.90.78.10">
    <property type="entry name" value="UDP-N-acetylenolpyruvoylglucosamine reductase, C-terminal domain"/>
    <property type="match status" value="1"/>
</dbReference>
<dbReference type="PANTHER" id="PTHR21071:SF4">
    <property type="entry name" value="UDP-N-ACETYLENOLPYRUVOYLGLUCOSAMINE REDUCTASE"/>
    <property type="match status" value="1"/>
</dbReference>
<sequence>MTMQPNFADLTTIGVGGEILHFIQPTSRVAVIEAVEDADEKGLPLCVIGGGSNMLVSDNPFNGVVVRDARRTISVQDEASPAEDGVDESGSHIVHVNAEAGCNWDDFVSHVISLGLEGVEGLSGIPGTVGASVVQNIGAYGQEVSQSVKSVEVWDRKNKITSELSCEDMHFGYRTSLLKQSMYEDHVNSAKKSEFFPTPRYVVLSVTFCLKHSETGVVSHSQLAHALNVSLGERMSTSAIRREVLRVRASKGMLEDATRYENVWMRGSKSVDGVREALRLQSEDYVTGVWHDGDDLYSDRHSCGSFFMNPILSVDDASRLPKDAPRFDATLPDGSLGVKTSAAWLIDHAGFHKGFKLSDVEGASCEGAGDSAGEGAGDGERKSCNAGLSSLHTLALTNRHNATCEDVASLARAIIDGVYRSFNVRLVPEPVVIGVKIDM</sequence>
<evidence type="ECO:0000256" key="17">
    <source>
        <dbReference type="HAMAP-Rule" id="MF_00037"/>
    </source>
</evidence>
<dbReference type="GO" id="GO:0008360">
    <property type="term" value="P:regulation of cell shape"/>
    <property type="evidence" value="ECO:0007669"/>
    <property type="project" value="UniProtKB-KW"/>
</dbReference>
<dbReference type="InterPro" id="IPR016166">
    <property type="entry name" value="FAD-bd_PCMH"/>
</dbReference>
<dbReference type="InterPro" id="IPR016167">
    <property type="entry name" value="FAD-bd_PCMH_sub1"/>
</dbReference>
<evidence type="ECO:0000259" key="18">
    <source>
        <dbReference type="PROSITE" id="PS51387"/>
    </source>
</evidence>
<dbReference type="InterPro" id="IPR016169">
    <property type="entry name" value="FAD-bd_PCMH_sub2"/>
</dbReference>
<dbReference type="PANTHER" id="PTHR21071">
    <property type="entry name" value="UDP-N-ACETYLENOLPYRUVOYLGLUCOSAMINE REDUCTASE"/>
    <property type="match status" value="1"/>
</dbReference>
<comment type="cofactor">
    <cofactor evidence="1 17">
        <name>FAD</name>
        <dbReference type="ChEBI" id="CHEBI:57692"/>
    </cofactor>
</comment>
<keyword evidence="9 17" id="KW-0274">FAD</keyword>
<comment type="similarity">
    <text evidence="5 17">Belongs to the MurB family.</text>
</comment>
<evidence type="ECO:0000256" key="8">
    <source>
        <dbReference type="ARBA" id="ARBA00022630"/>
    </source>
</evidence>
<dbReference type="RefSeq" id="WP_075523733.1">
    <property type="nucleotide sequence ID" value="NZ_KQ961868.1"/>
</dbReference>
<feature type="active site" description="Proton donor" evidence="17">
    <location>
        <position position="305"/>
    </location>
</feature>
<dbReference type="GO" id="GO:0009252">
    <property type="term" value="P:peptidoglycan biosynthetic process"/>
    <property type="evidence" value="ECO:0007669"/>
    <property type="project" value="UniProtKB-UniRule"/>
</dbReference>
<evidence type="ECO:0000256" key="10">
    <source>
        <dbReference type="ARBA" id="ARBA00022857"/>
    </source>
</evidence>
<reference evidence="19 20" key="1">
    <citation type="submission" date="2016-02" db="EMBL/GenBank/DDBJ databases">
        <authorList>
            <person name="Wen L."/>
            <person name="He K."/>
            <person name="Yang H."/>
        </authorList>
    </citation>
    <scope>NUCLEOTIDE SEQUENCE [LARGE SCALE GENOMIC DNA]</scope>
    <source>
        <strain evidence="19 20">CMW7778B</strain>
    </source>
</reference>
<evidence type="ECO:0000256" key="1">
    <source>
        <dbReference type="ARBA" id="ARBA00001974"/>
    </source>
</evidence>
<evidence type="ECO:0000313" key="19">
    <source>
        <dbReference type="EMBL" id="KXI16706.1"/>
    </source>
</evidence>
<dbReference type="EMBL" id="LSRC01000038">
    <property type="protein sequence ID" value="KXI16706.1"/>
    <property type="molecule type" value="Genomic_DNA"/>
</dbReference>
<evidence type="ECO:0000256" key="16">
    <source>
        <dbReference type="ARBA" id="ARBA00048914"/>
    </source>
</evidence>
<dbReference type="GO" id="GO:0071555">
    <property type="term" value="P:cell wall organization"/>
    <property type="evidence" value="ECO:0007669"/>
    <property type="project" value="UniProtKB-KW"/>
</dbReference>
<dbReference type="PATRIC" id="fig|2702.101.peg.920"/>
<dbReference type="InterPro" id="IPR036318">
    <property type="entry name" value="FAD-bd_PCMH-like_sf"/>
</dbReference>
<evidence type="ECO:0000256" key="7">
    <source>
        <dbReference type="ARBA" id="ARBA00022618"/>
    </source>
</evidence>
<evidence type="ECO:0000256" key="15">
    <source>
        <dbReference type="ARBA" id="ARBA00023316"/>
    </source>
</evidence>
<dbReference type="AlphaFoldDB" id="A0A135Z4W4"/>
<evidence type="ECO:0000256" key="13">
    <source>
        <dbReference type="ARBA" id="ARBA00023002"/>
    </source>
</evidence>
<keyword evidence="11 17" id="KW-0133">Cell shape</keyword>
<dbReference type="InterPro" id="IPR036635">
    <property type="entry name" value="MurB_C_sf"/>
</dbReference>
<feature type="domain" description="FAD-binding PCMH-type" evidence="18">
    <location>
        <begin position="15"/>
        <end position="213"/>
    </location>
</feature>
<dbReference type="InterPro" id="IPR003170">
    <property type="entry name" value="MurB"/>
</dbReference>
<evidence type="ECO:0000256" key="14">
    <source>
        <dbReference type="ARBA" id="ARBA00023306"/>
    </source>
</evidence>
<evidence type="ECO:0000256" key="5">
    <source>
        <dbReference type="ARBA" id="ARBA00010485"/>
    </source>
</evidence>
<evidence type="ECO:0000256" key="4">
    <source>
        <dbReference type="ARBA" id="ARBA00004752"/>
    </source>
</evidence>
<keyword evidence="7 17" id="KW-0132">Cell division</keyword>
<accession>A0A135Z4W4</accession>
<keyword evidence="15 17" id="KW-0961">Cell wall biogenesis/degradation</keyword>
<dbReference type="SUPFAM" id="SSF56194">
    <property type="entry name" value="Uridine diphospho-N-Acetylenolpyruvylglucosamine reductase, MurB, C-terminal domain"/>
    <property type="match status" value="2"/>
</dbReference>
<dbReference type="GO" id="GO:0005829">
    <property type="term" value="C:cytosol"/>
    <property type="evidence" value="ECO:0007669"/>
    <property type="project" value="TreeGrafter"/>
</dbReference>
<protein>
    <recommendedName>
        <fullName evidence="17">UDP-N-acetylenolpyruvoylglucosamine reductase</fullName>
        <ecNumber evidence="17">1.3.1.98</ecNumber>
    </recommendedName>
    <alternativeName>
        <fullName evidence="17">UDP-N-acetylmuramate dehydrogenase</fullName>
    </alternativeName>
</protein>
<comment type="catalytic activity">
    <reaction evidence="16 17">
        <text>UDP-N-acetyl-alpha-D-muramate + NADP(+) = UDP-N-acetyl-3-O-(1-carboxyvinyl)-alpha-D-glucosamine + NADPH + H(+)</text>
        <dbReference type="Rhea" id="RHEA:12248"/>
        <dbReference type="ChEBI" id="CHEBI:15378"/>
        <dbReference type="ChEBI" id="CHEBI:57783"/>
        <dbReference type="ChEBI" id="CHEBI:58349"/>
        <dbReference type="ChEBI" id="CHEBI:68483"/>
        <dbReference type="ChEBI" id="CHEBI:70757"/>
        <dbReference type="EC" id="1.3.1.98"/>
    </reaction>
</comment>
<evidence type="ECO:0000256" key="2">
    <source>
        <dbReference type="ARBA" id="ARBA00003921"/>
    </source>
</evidence>
<organism evidence="19 20">
    <name type="scientific">Gardnerella vaginalis</name>
    <dbReference type="NCBI Taxonomy" id="2702"/>
    <lineage>
        <taxon>Bacteria</taxon>
        <taxon>Bacillati</taxon>
        <taxon>Actinomycetota</taxon>
        <taxon>Actinomycetes</taxon>
        <taxon>Bifidobacteriales</taxon>
        <taxon>Bifidobacteriaceae</taxon>
        <taxon>Gardnerella</taxon>
    </lineage>
</organism>
<dbReference type="Proteomes" id="UP000070505">
    <property type="component" value="Unassembled WGS sequence"/>
</dbReference>
<dbReference type="GO" id="GO:0071949">
    <property type="term" value="F:FAD binding"/>
    <property type="evidence" value="ECO:0007669"/>
    <property type="project" value="InterPro"/>
</dbReference>
<dbReference type="InterPro" id="IPR006094">
    <property type="entry name" value="Oxid_FAD_bind_N"/>
</dbReference>
<dbReference type="Gene3D" id="3.30.465.10">
    <property type="match status" value="1"/>
</dbReference>
<comment type="pathway">
    <text evidence="4 17">Cell wall biogenesis; peptidoglycan biosynthesis.</text>
</comment>
<keyword evidence="6 17" id="KW-0963">Cytoplasm</keyword>
<dbReference type="Pfam" id="PF02873">
    <property type="entry name" value="MurB_C"/>
    <property type="match status" value="1"/>
</dbReference>
<feature type="active site" evidence="17">
    <location>
        <position position="429"/>
    </location>
</feature>